<keyword evidence="9 14" id="KW-0406">Ion transport</keyword>
<feature type="transmembrane region" description="Helical" evidence="14">
    <location>
        <begin position="454"/>
        <end position="471"/>
    </location>
</feature>
<dbReference type="InterPro" id="IPR038377">
    <property type="entry name" value="Na/Glc_symporter_sf"/>
</dbReference>
<sequence length="488" mass="53564">MENIIAVELILYFVLVFGVGYYFSRRKMTHSDFLLGGKQLPGWALAFSERATGESSWLLLGFTGFVFVNGLSSIWVISGMGLGIIVSWLFLAKKFMEERDKYDVLTLPDYLATRFPSHGKLIRYFVTILILVFFTFYLGAQIAGAGKTLLTTFNLNPIIGLLLCTAAVIVLAFLGGFVSVVWTDMIQSMMMLLTLTILPILAFIQIYTNDISLTAALDNAGNGVNSWTGGLTGFAFGALFFNNFTWFFGYLGGQPQLSSRFMALKNPKEVKVASITGIIWMVLAFLGAFLIGITAIALYNSGEFTDVETILPTMILDLTPPWISGILLAGILAAIITTADSQIMVVTSSVTEDIMNKSLKMKLSDKKWIFVSRIVIIASGMLGLIIALMSKSLVYAVVSWAWTGVGATLSPAILLTFFWKRYSGVGALATVASGLICTLIWINSPLEEILSSRFTTFFIASLFGIVFSLIYPDKAEKSIHHEKQVIES</sequence>
<dbReference type="EMBL" id="BOQT01000012">
    <property type="protein sequence ID" value="GIN22036.1"/>
    <property type="molecule type" value="Genomic_DNA"/>
</dbReference>
<keyword evidence="3 14" id="KW-0813">Transport</keyword>
<accession>A0ABQ4K8I6</accession>
<reference evidence="15 16" key="1">
    <citation type="submission" date="2021-03" db="EMBL/GenBank/DDBJ databases">
        <title>Antimicrobial resistance genes in bacteria isolated from Japanese honey, and their potential for conferring macrolide and lincosamide resistance in the American foulbrood pathogen Paenibacillus larvae.</title>
        <authorList>
            <person name="Okamoto M."/>
            <person name="Kumagai M."/>
            <person name="Kanamori H."/>
            <person name="Takamatsu D."/>
        </authorList>
    </citation>
    <scope>NUCLEOTIDE SEQUENCE [LARGE SCALE GENOMIC DNA]</scope>
    <source>
        <strain evidence="15 16">J1TS3</strain>
    </source>
</reference>
<evidence type="ECO:0000256" key="7">
    <source>
        <dbReference type="ARBA" id="ARBA00022989"/>
    </source>
</evidence>
<keyword evidence="6 14" id="KW-0769">Symport</keyword>
<dbReference type="PANTHER" id="PTHR48086">
    <property type="entry name" value="SODIUM/PROLINE SYMPORTER-RELATED"/>
    <property type="match status" value="1"/>
</dbReference>
<evidence type="ECO:0000256" key="8">
    <source>
        <dbReference type="ARBA" id="ARBA00023053"/>
    </source>
</evidence>
<keyword evidence="4 14" id="KW-1003">Cell membrane</keyword>
<evidence type="ECO:0000313" key="16">
    <source>
        <dbReference type="Proteomes" id="UP000680279"/>
    </source>
</evidence>
<keyword evidence="11 14" id="KW-0739">Sodium transport</keyword>
<comment type="subcellular location">
    <subcellularLocation>
        <location evidence="1 14">Cell membrane</location>
        <topology evidence="1 14">Multi-pass membrane protein</topology>
    </subcellularLocation>
</comment>
<evidence type="ECO:0000256" key="4">
    <source>
        <dbReference type="ARBA" id="ARBA00022475"/>
    </source>
</evidence>
<evidence type="ECO:0000256" key="14">
    <source>
        <dbReference type="RuleBase" id="RU366012"/>
    </source>
</evidence>
<keyword evidence="8 14" id="KW-0915">Sodium</keyword>
<dbReference type="InterPro" id="IPR050277">
    <property type="entry name" value="Sodium:Solute_Symporter"/>
</dbReference>
<name>A0ABQ4K8I6_9BACI</name>
<keyword evidence="5 14" id="KW-0812">Transmembrane</keyword>
<proteinExistence type="inferred from homology"/>
<organism evidence="15 16">
    <name type="scientific">Siminovitchia fordii</name>
    <dbReference type="NCBI Taxonomy" id="254759"/>
    <lineage>
        <taxon>Bacteria</taxon>
        <taxon>Bacillati</taxon>
        <taxon>Bacillota</taxon>
        <taxon>Bacilli</taxon>
        <taxon>Bacillales</taxon>
        <taxon>Bacillaceae</taxon>
        <taxon>Siminovitchia</taxon>
    </lineage>
</organism>
<protein>
    <recommendedName>
        <fullName evidence="14">Sodium/proline symporter</fullName>
    </recommendedName>
    <alternativeName>
        <fullName evidence="14">Proline permease</fullName>
    </alternativeName>
</protein>
<dbReference type="Proteomes" id="UP000680279">
    <property type="component" value="Unassembled WGS sequence"/>
</dbReference>
<evidence type="ECO:0000256" key="3">
    <source>
        <dbReference type="ARBA" id="ARBA00022448"/>
    </source>
</evidence>
<feature type="transmembrane region" description="Helical" evidence="14">
    <location>
        <begin position="322"/>
        <end position="347"/>
    </location>
</feature>
<feature type="transmembrane region" description="Helical" evidence="14">
    <location>
        <begin position="158"/>
        <end position="182"/>
    </location>
</feature>
<evidence type="ECO:0000256" key="5">
    <source>
        <dbReference type="ARBA" id="ARBA00022692"/>
    </source>
</evidence>
<evidence type="ECO:0000256" key="10">
    <source>
        <dbReference type="ARBA" id="ARBA00023136"/>
    </source>
</evidence>
<dbReference type="CDD" id="cd11475">
    <property type="entry name" value="SLC5sbd_PutP"/>
    <property type="match status" value="1"/>
</dbReference>
<keyword evidence="10 14" id="KW-0472">Membrane</keyword>
<feature type="transmembrane region" description="Helical" evidence="14">
    <location>
        <begin position="425"/>
        <end position="442"/>
    </location>
</feature>
<evidence type="ECO:0000256" key="13">
    <source>
        <dbReference type="RuleBase" id="RU362091"/>
    </source>
</evidence>
<evidence type="ECO:0000313" key="15">
    <source>
        <dbReference type="EMBL" id="GIN22036.1"/>
    </source>
</evidence>
<feature type="transmembrane region" description="Helical" evidence="14">
    <location>
        <begin position="272"/>
        <end position="299"/>
    </location>
</feature>
<evidence type="ECO:0000256" key="6">
    <source>
        <dbReference type="ARBA" id="ARBA00022847"/>
    </source>
</evidence>
<evidence type="ECO:0000256" key="9">
    <source>
        <dbReference type="ARBA" id="ARBA00023065"/>
    </source>
</evidence>
<feature type="transmembrane region" description="Helical" evidence="14">
    <location>
        <begin position="121"/>
        <end position="138"/>
    </location>
</feature>
<dbReference type="RefSeq" id="WP_212963506.1">
    <property type="nucleotide sequence ID" value="NZ_BOQT01000012.1"/>
</dbReference>
<keyword evidence="7 14" id="KW-1133">Transmembrane helix</keyword>
<dbReference type="InterPro" id="IPR011851">
    <property type="entry name" value="Na/Pro_symporter"/>
</dbReference>
<feature type="transmembrane region" description="Helical" evidence="14">
    <location>
        <begin position="189"/>
        <end position="207"/>
    </location>
</feature>
<comment type="similarity">
    <text evidence="2 13">Belongs to the sodium:solute symporter (SSF) (TC 2.A.21) family.</text>
</comment>
<keyword evidence="14" id="KW-0029">Amino-acid transport</keyword>
<dbReference type="PANTHER" id="PTHR48086:SF3">
    <property type="entry name" value="SODIUM_PROLINE SYMPORTER"/>
    <property type="match status" value="1"/>
</dbReference>
<dbReference type="Pfam" id="PF00474">
    <property type="entry name" value="SSF"/>
    <property type="match status" value="1"/>
</dbReference>
<feature type="transmembrane region" description="Helical" evidence="14">
    <location>
        <begin position="368"/>
        <end position="388"/>
    </location>
</feature>
<feature type="transmembrane region" description="Helical" evidence="14">
    <location>
        <begin position="58"/>
        <end position="91"/>
    </location>
</feature>
<feature type="transmembrane region" description="Helical" evidence="14">
    <location>
        <begin position="394"/>
        <end position="418"/>
    </location>
</feature>
<dbReference type="NCBIfam" id="TIGR00813">
    <property type="entry name" value="sss"/>
    <property type="match status" value="1"/>
</dbReference>
<dbReference type="Gene3D" id="1.20.1730.10">
    <property type="entry name" value="Sodium/glucose cotransporter"/>
    <property type="match status" value="1"/>
</dbReference>
<evidence type="ECO:0000256" key="1">
    <source>
        <dbReference type="ARBA" id="ARBA00004651"/>
    </source>
</evidence>
<evidence type="ECO:0000256" key="11">
    <source>
        <dbReference type="ARBA" id="ARBA00023201"/>
    </source>
</evidence>
<dbReference type="InterPro" id="IPR001734">
    <property type="entry name" value="Na/solute_symporter"/>
</dbReference>
<evidence type="ECO:0000256" key="12">
    <source>
        <dbReference type="ARBA" id="ARBA00033708"/>
    </source>
</evidence>
<evidence type="ECO:0000256" key="2">
    <source>
        <dbReference type="ARBA" id="ARBA00006434"/>
    </source>
</evidence>
<comment type="caution">
    <text evidence="15">The sequence shown here is derived from an EMBL/GenBank/DDBJ whole genome shotgun (WGS) entry which is preliminary data.</text>
</comment>
<comment type="catalytic activity">
    <reaction evidence="12">
        <text>L-proline(in) + Na(+)(in) = L-proline(out) + Na(+)(out)</text>
        <dbReference type="Rhea" id="RHEA:28967"/>
        <dbReference type="ChEBI" id="CHEBI:29101"/>
        <dbReference type="ChEBI" id="CHEBI:60039"/>
    </reaction>
</comment>
<feature type="transmembrane region" description="Helical" evidence="14">
    <location>
        <begin position="227"/>
        <end position="251"/>
    </location>
</feature>
<comment type="function">
    <text evidence="14">Catalyzes the sodium-dependent uptake of extracellular L-proline.</text>
</comment>
<feature type="transmembrane region" description="Helical" evidence="14">
    <location>
        <begin position="5"/>
        <end position="24"/>
    </location>
</feature>
<gene>
    <name evidence="15" type="ORF">J1TS3_31700</name>
</gene>
<keyword evidence="16" id="KW-1185">Reference proteome</keyword>
<dbReference type="PROSITE" id="PS50283">
    <property type="entry name" value="NA_SOLUT_SYMP_3"/>
    <property type="match status" value="1"/>
</dbReference>